<gene>
    <name evidence="3" type="ORF">Thiowin_01214</name>
</gene>
<keyword evidence="2" id="KW-0812">Transmembrane</keyword>
<feature type="transmembrane region" description="Helical" evidence="2">
    <location>
        <begin position="53"/>
        <end position="73"/>
    </location>
</feature>
<evidence type="ECO:0008006" key="5">
    <source>
        <dbReference type="Google" id="ProtNLM"/>
    </source>
</evidence>
<name>A0ABZ0S7P6_9GAMM</name>
<evidence type="ECO:0000313" key="3">
    <source>
        <dbReference type="EMBL" id="WPL16261.1"/>
    </source>
</evidence>
<sequence>MFDSIALGLITTLNQLDPIVVIGIFTLLLLAMFAAALVATARGHASAFALSMPTLLTTLGILGTFLGIAIGLLQFDVSQVEYSIPTLLEGLKLAFITSIIGIALSAVLRLVLVLSAGSVTRASGAQVQPGQNLDRRQLELAEAQLAATQAINHGLQGLDQRLNQTLETHHLRLIEGMDNFAAQLSELGSRQLVAALEEVIRDFNDKLGVQFGENFRRLDGAVGKLLQWQDQYRQQMESLGGQLDRATAGVAKSEASLQLLTQQALQISQHVADQQSTLSSLRRETMELEALLGAIAELRDKAKDAFPAMDKRLTAMLESIETAVLAAQNAGHAYFDPPPAHRPGRHNNPGFQGIPLGEKQ</sequence>
<dbReference type="EMBL" id="CP121472">
    <property type="protein sequence ID" value="WPL16261.1"/>
    <property type="molecule type" value="Genomic_DNA"/>
</dbReference>
<feature type="transmembrane region" description="Helical" evidence="2">
    <location>
        <begin position="93"/>
        <end position="114"/>
    </location>
</feature>
<dbReference type="RefSeq" id="WP_328986807.1">
    <property type="nucleotide sequence ID" value="NZ_CP121472.1"/>
</dbReference>
<evidence type="ECO:0000256" key="2">
    <source>
        <dbReference type="SAM" id="Phobius"/>
    </source>
</evidence>
<keyword evidence="2" id="KW-1133">Transmembrane helix</keyword>
<organism evidence="3 4">
    <name type="scientific">Thiorhodovibrio winogradskyi</name>
    <dbReference type="NCBI Taxonomy" id="77007"/>
    <lineage>
        <taxon>Bacteria</taxon>
        <taxon>Pseudomonadati</taxon>
        <taxon>Pseudomonadota</taxon>
        <taxon>Gammaproteobacteria</taxon>
        <taxon>Chromatiales</taxon>
        <taxon>Chromatiaceae</taxon>
        <taxon>Thiorhodovibrio</taxon>
    </lineage>
</organism>
<keyword evidence="2" id="KW-0472">Membrane</keyword>
<proteinExistence type="predicted"/>
<dbReference type="Proteomes" id="UP001432180">
    <property type="component" value="Chromosome"/>
</dbReference>
<feature type="transmembrane region" description="Helical" evidence="2">
    <location>
        <begin position="20"/>
        <end position="41"/>
    </location>
</feature>
<evidence type="ECO:0000313" key="4">
    <source>
        <dbReference type="Proteomes" id="UP001432180"/>
    </source>
</evidence>
<keyword evidence="4" id="KW-1185">Reference proteome</keyword>
<evidence type="ECO:0000256" key="1">
    <source>
        <dbReference type="SAM" id="MobiDB-lite"/>
    </source>
</evidence>
<accession>A0ABZ0S7P6</accession>
<protein>
    <recommendedName>
        <fullName evidence="5">MotA/TolQ/ExbB proton channel domain-containing protein</fullName>
    </recommendedName>
</protein>
<reference evidence="3 4" key="1">
    <citation type="journal article" date="2023" name="Microorganisms">
        <title>Thiorhodovibrio frisius and Trv. litoralis spp. nov., Two Novel Members from a Clade of Fastidious Purple Sulfur Bacteria That Exhibit Unique Red-Shifted Light-Harvesting Capabilities.</title>
        <authorList>
            <person name="Methner A."/>
            <person name="Kuzyk S.B."/>
            <person name="Petersen J."/>
            <person name="Bauer S."/>
            <person name="Brinkmann H."/>
            <person name="Sichau K."/>
            <person name="Wanner G."/>
            <person name="Wolf J."/>
            <person name="Neumann-Schaal M."/>
            <person name="Henke P."/>
            <person name="Tank M."/>
            <person name="Sproer C."/>
            <person name="Bunk B."/>
            <person name="Overmann J."/>
        </authorList>
    </citation>
    <scope>NUCLEOTIDE SEQUENCE [LARGE SCALE GENOMIC DNA]</scope>
    <source>
        <strain evidence="3 4">DSM 6702</strain>
    </source>
</reference>
<feature type="region of interest" description="Disordered" evidence="1">
    <location>
        <begin position="334"/>
        <end position="360"/>
    </location>
</feature>